<keyword evidence="1" id="KW-0175">Coiled coil</keyword>
<comment type="caution">
    <text evidence="2">The sequence shown here is derived from an EMBL/GenBank/DDBJ whole genome shotgun (WGS) entry which is preliminary data.</text>
</comment>
<organism evidence="2 3">
    <name type="scientific">Bacteroides fragilis</name>
    <dbReference type="NCBI Taxonomy" id="817"/>
    <lineage>
        <taxon>Bacteria</taxon>
        <taxon>Pseudomonadati</taxon>
        <taxon>Bacteroidota</taxon>
        <taxon>Bacteroidia</taxon>
        <taxon>Bacteroidales</taxon>
        <taxon>Bacteroidaceae</taxon>
        <taxon>Bacteroides</taxon>
    </lineage>
</organism>
<reference evidence="2 3" key="1">
    <citation type="journal article" date="2019" name="Nat. Med.">
        <title>A library of human gut bacterial isolates paired with longitudinal multiomics data enables mechanistic microbiome research.</title>
        <authorList>
            <person name="Poyet M."/>
            <person name="Groussin M."/>
            <person name="Gibbons S.M."/>
            <person name="Avila-Pacheco J."/>
            <person name="Jiang X."/>
            <person name="Kearney S.M."/>
            <person name="Perrotta A.R."/>
            <person name="Berdy B."/>
            <person name="Zhao S."/>
            <person name="Lieberman T.D."/>
            <person name="Swanson P.K."/>
            <person name="Smith M."/>
            <person name="Roesemann S."/>
            <person name="Alexander J.E."/>
            <person name="Rich S.A."/>
            <person name="Livny J."/>
            <person name="Vlamakis H."/>
            <person name="Clish C."/>
            <person name="Bullock K."/>
            <person name="Deik A."/>
            <person name="Scott J."/>
            <person name="Pierce K.A."/>
            <person name="Xavier R.J."/>
            <person name="Alm E.J."/>
        </authorList>
    </citation>
    <scope>NUCLEOTIDE SEQUENCE [LARGE SCALE GENOMIC DNA]</scope>
    <source>
        <strain evidence="2 3">BIOML-A1</strain>
    </source>
</reference>
<sequence length="124" mass="14616">MGNSLNDVCDRLQEKLGLLDEAVKELKEALINAQESLGMSIAEFERAIEQISRLGAECLMAQVIERSLEYELKKISLEDYEICSEPAERNPYPPYRERLHPRKHWQRKPYWLRTRSNPKKKGYH</sequence>
<dbReference type="EMBL" id="VWAQ01000014">
    <property type="protein sequence ID" value="KAA5206521.1"/>
    <property type="molecule type" value="Genomic_DNA"/>
</dbReference>
<evidence type="ECO:0000313" key="2">
    <source>
        <dbReference type="EMBL" id="KAA5206521.1"/>
    </source>
</evidence>
<proteinExistence type="predicted"/>
<gene>
    <name evidence="2" type="ORF">F2Z25_16480</name>
</gene>
<protein>
    <submittedName>
        <fullName evidence="2">Uncharacterized protein</fullName>
    </submittedName>
</protein>
<evidence type="ECO:0000256" key="1">
    <source>
        <dbReference type="SAM" id="Coils"/>
    </source>
</evidence>
<dbReference type="AlphaFoldDB" id="A0A5M5XC65"/>
<dbReference type="Proteomes" id="UP000429838">
    <property type="component" value="Unassembled WGS sequence"/>
</dbReference>
<accession>A0A5M5XC65</accession>
<evidence type="ECO:0000313" key="3">
    <source>
        <dbReference type="Proteomes" id="UP000429838"/>
    </source>
</evidence>
<feature type="coiled-coil region" evidence="1">
    <location>
        <begin position="9"/>
        <end position="36"/>
    </location>
</feature>
<name>A0A5M5XC65_BACFG</name>